<accession>A0ABT3R9C9</accession>
<keyword evidence="2" id="KW-0805">Transcription regulation</keyword>
<dbReference type="PANTHER" id="PTHR30537">
    <property type="entry name" value="HTH-TYPE TRANSCRIPTIONAL REGULATOR"/>
    <property type="match status" value="1"/>
</dbReference>
<dbReference type="PROSITE" id="PS50931">
    <property type="entry name" value="HTH_LYSR"/>
    <property type="match status" value="1"/>
</dbReference>
<feature type="domain" description="HTH lysR-type" evidence="5">
    <location>
        <begin position="5"/>
        <end position="62"/>
    </location>
</feature>
<evidence type="ECO:0000259" key="5">
    <source>
        <dbReference type="PROSITE" id="PS50931"/>
    </source>
</evidence>
<evidence type="ECO:0000313" key="6">
    <source>
        <dbReference type="EMBL" id="MCX2725729.1"/>
    </source>
</evidence>
<dbReference type="CDD" id="cd08432">
    <property type="entry name" value="PBP2_GcdR_TrpI_HvrB_AmpR_like"/>
    <property type="match status" value="1"/>
</dbReference>
<organism evidence="6 7">
    <name type="scientific">Roseibium salinum</name>
    <dbReference type="NCBI Taxonomy" id="1604349"/>
    <lineage>
        <taxon>Bacteria</taxon>
        <taxon>Pseudomonadati</taxon>
        <taxon>Pseudomonadota</taxon>
        <taxon>Alphaproteobacteria</taxon>
        <taxon>Hyphomicrobiales</taxon>
        <taxon>Stappiaceae</taxon>
        <taxon>Roseibium</taxon>
    </lineage>
</organism>
<dbReference type="Pfam" id="PF03466">
    <property type="entry name" value="LysR_substrate"/>
    <property type="match status" value="1"/>
</dbReference>
<evidence type="ECO:0000256" key="3">
    <source>
        <dbReference type="ARBA" id="ARBA00023125"/>
    </source>
</evidence>
<evidence type="ECO:0000256" key="1">
    <source>
        <dbReference type="ARBA" id="ARBA00009437"/>
    </source>
</evidence>
<reference evidence="6 7" key="1">
    <citation type="journal article" date="2016" name="Int. J. Syst. Evol. Microbiol.">
        <title>Labrenzia salina sp. nov., isolated from the rhizosphere of the halophyte Arthrocnemum macrostachyum.</title>
        <authorList>
            <person name="Camacho M."/>
            <person name="Redondo-Gomez S."/>
            <person name="Rodriguez-Llorente I."/>
            <person name="Rohde M."/>
            <person name="Sproer C."/>
            <person name="Schumann P."/>
            <person name="Klenk H.P."/>
            <person name="Montero-Calasanz M.D.C."/>
        </authorList>
    </citation>
    <scope>NUCLEOTIDE SEQUENCE [LARGE SCALE GENOMIC DNA]</scope>
    <source>
        <strain evidence="6 7">DSM 29163</strain>
    </source>
</reference>
<keyword evidence="7" id="KW-1185">Reference proteome</keyword>
<sequence length="295" mass="32194">MLQLPPLTSLRAFESAARHLSFKRAADELGVTPTAISHQIRLLEETLGGKLFERQPRKVALTEIGLQLYPVCREAFSSMSDAVAAVMGKTQQRAVTVTSTTAFSAGWLVPRIGRFTAANPGITLRIHPCETVVDLQRGVADCAIRYGGAPFAGLVAEPLFDDSFAPICSPGLNIRMPEDLKHHTLLHSEWRLQNEFTPSWRKWCKIAGVRDVDTRAGTVLTDESHVIQATIAGQGIALLSTVLVQDELRRGLLVQPFGPALEGLGYHFVFPKTATGNPGIRAVRDWLFSETNTGA</sequence>
<keyword evidence="4" id="KW-0804">Transcription</keyword>
<protein>
    <submittedName>
        <fullName evidence="6">Transcriptional regulator GcvA</fullName>
    </submittedName>
</protein>
<evidence type="ECO:0000313" key="7">
    <source>
        <dbReference type="Proteomes" id="UP001300261"/>
    </source>
</evidence>
<evidence type="ECO:0000256" key="2">
    <source>
        <dbReference type="ARBA" id="ARBA00023015"/>
    </source>
</evidence>
<dbReference type="SUPFAM" id="SSF53850">
    <property type="entry name" value="Periplasmic binding protein-like II"/>
    <property type="match status" value="1"/>
</dbReference>
<comment type="similarity">
    <text evidence="1">Belongs to the LysR transcriptional regulatory family.</text>
</comment>
<dbReference type="PRINTS" id="PR00039">
    <property type="entry name" value="HTHLYSR"/>
</dbReference>
<name>A0ABT3R9C9_9HYPH</name>
<dbReference type="Proteomes" id="UP001300261">
    <property type="component" value="Unassembled WGS sequence"/>
</dbReference>
<dbReference type="InterPro" id="IPR036390">
    <property type="entry name" value="WH_DNA-bd_sf"/>
</dbReference>
<dbReference type="Gene3D" id="3.40.190.10">
    <property type="entry name" value="Periplasmic binding protein-like II"/>
    <property type="match status" value="2"/>
</dbReference>
<dbReference type="Pfam" id="PF00126">
    <property type="entry name" value="HTH_1"/>
    <property type="match status" value="1"/>
</dbReference>
<dbReference type="InterPro" id="IPR000847">
    <property type="entry name" value="LysR_HTH_N"/>
</dbReference>
<dbReference type="SUPFAM" id="SSF46785">
    <property type="entry name" value="Winged helix' DNA-binding domain"/>
    <property type="match status" value="1"/>
</dbReference>
<dbReference type="InterPro" id="IPR005119">
    <property type="entry name" value="LysR_subst-bd"/>
</dbReference>
<dbReference type="NCBIfam" id="NF008352">
    <property type="entry name" value="PRK11139.1"/>
    <property type="match status" value="1"/>
</dbReference>
<dbReference type="Gene3D" id="1.10.10.10">
    <property type="entry name" value="Winged helix-like DNA-binding domain superfamily/Winged helix DNA-binding domain"/>
    <property type="match status" value="1"/>
</dbReference>
<dbReference type="PANTHER" id="PTHR30537:SF26">
    <property type="entry name" value="GLYCINE CLEAVAGE SYSTEM TRANSCRIPTIONAL ACTIVATOR"/>
    <property type="match status" value="1"/>
</dbReference>
<comment type="caution">
    <text evidence="6">The sequence shown here is derived from an EMBL/GenBank/DDBJ whole genome shotgun (WGS) entry which is preliminary data.</text>
</comment>
<keyword evidence="3" id="KW-0238">DNA-binding</keyword>
<gene>
    <name evidence="6" type="primary">gcvA</name>
    <name evidence="6" type="ORF">ON753_25780</name>
</gene>
<dbReference type="InterPro" id="IPR058163">
    <property type="entry name" value="LysR-type_TF_proteobact-type"/>
</dbReference>
<dbReference type="EMBL" id="JAPEVI010000003">
    <property type="protein sequence ID" value="MCX2725729.1"/>
    <property type="molecule type" value="Genomic_DNA"/>
</dbReference>
<dbReference type="RefSeq" id="WP_265966868.1">
    <property type="nucleotide sequence ID" value="NZ_JAPEVI010000003.1"/>
</dbReference>
<proteinExistence type="inferred from homology"/>
<evidence type="ECO:0000256" key="4">
    <source>
        <dbReference type="ARBA" id="ARBA00023163"/>
    </source>
</evidence>
<dbReference type="InterPro" id="IPR036388">
    <property type="entry name" value="WH-like_DNA-bd_sf"/>
</dbReference>